<accession>A0ABN5M8I9</accession>
<proteinExistence type="predicted"/>
<protein>
    <submittedName>
        <fullName evidence="2">Uncharacterized protein</fullName>
    </submittedName>
</protein>
<reference evidence="2 3" key="1">
    <citation type="submission" date="2018-06" db="EMBL/GenBank/DDBJ databases">
        <title>Complete genome sequence of Paracoccus mutanolyticus strain RSP-02 isolated from cellulosic waste.</title>
        <authorList>
            <person name="Amrutha R.N."/>
            <person name="Shrivastav A."/>
            <person name="Buddana S.K."/>
            <person name="Deshpande U."/>
            <person name="Prakasham R.S."/>
        </authorList>
    </citation>
    <scope>NUCLEOTIDE SEQUENCE [LARGE SCALE GENOMIC DNA]</scope>
    <source>
        <strain evidence="2 3">RSP-02</strain>
    </source>
</reference>
<keyword evidence="1" id="KW-1133">Transmembrane helix</keyword>
<evidence type="ECO:0000313" key="3">
    <source>
        <dbReference type="Proteomes" id="UP000249922"/>
    </source>
</evidence>
<keyword evidence="1" id="KW-0812">Transmembrane</keyword>
<keyword evidence="1" id="KW-0472">Membrane</keyword>
<feature type="transmembrane region" description="Helical" evidence="1">
    <location>
        <begin position="25"/>
        <end position="41"/>
    </location>
</feature>
<evidence type="ECO:0000256" key="1">
    <source>
        <dbReference type="SAM" id="Phobius"/>
    </source>
</evidence>
<organism evidence="2 3">
    <name type="scientific">Paracoccus mutanolyticus</name>
    <dbReference type="NCBI Taxonomy" id="1499308"/>
    <lineage>
        <taxon>Bacteria</taxon>
        <taxon>Pseudomonadati</taxon>
        <taxon>Pseudomonadota</taxon>
        <taxon>Alphaproteobacteria</taxon>
        <taxon>Rhodobacterales</taxon>
        <taxon>Paracoccaceae</taxon>
        <taxon>Paracoccus</taxon>
    </lineage>
</organism>
<name>A0ABN5M8I9_9RHOB</name>
<gene>
    <name evidence="2" type="ORF">DPM13_15435</name>
</gene>
<keyword evidence="3" id="KW-1185">Reference proteome</keyword>
<evidence type="ECO:0000313" key="2">
    <source>
        <dbReference type="EMBL" id="AWX93915.1"/>
    </source>
</evidence>
<sequence length="95" mass="10147">MERLPEVSTRLCGTCPSNGPTLSQFSWFIAAGLGALFYYLIAPKGLSYADRDGESIAGPSASPLRPETIAMRHAHSFLALEAPVDAMPVNPAGRR</sequence>
<dbReference type="Proteomes" id="UP000249922">
    <property type="component" value="Chromosome"/>
</dbReference>
<dbReference type="EMBL" id="CP030239">
    <property type="protein sequence ID" value="AWX93915.1"/>
    <property type="molecule type" value="Genomic_DNA"/>
</dbReference>